<sequence length="213" mass="23860">MDHALTPSAEHLLTHLQARFPQRRAEVLGAPRGPILRRVPGFHVIRLAPGRGEHGWIYVTAGLWEVTRQHGHALEFVLHAPHESDRHVQTLAMTAYYHASGGSFALDHGHTVPIGRPWLPGSACDHLLVSLPYPWGESLEFCDLPDGGHIRVLWLLPITKAERRFKRANGLEALESRLEAAEIIPTDPHRGSVVEPSVGVLRRIARRVRRRPV</sequence>
<comment type="caution">
    <text evidence="2">The sequence shown here is derived from an EMBL/GenBank/DDBJ whole genome shotgun (WGS) entry which is preliminary data.</text>
</comment>
<evidence type="ECO:0000313" key="2">
    <source>
        <dbReference type="EMBL" id="MFC7243164.1"/>
    </source>
</evidence>
<proteinExistence type="predicted"/>
<protein>
    <submittedName>
        <fullName evidence="2">Suppressor of fused domain protein</fullName>
    </submittedName>
</protein>
<organism evidence="2 3">
    <name type="scientific">Catellatospora aurea</name>
    <dbReference type="NCBI Taxonomy" id="1337874"/>
    <lineage>
        <taxon>Bacteria</taxon>
        <taxon>Bacillati</taxon>
        <taxon>Actinomycetota</taxon>
        <taxon>Actinomycetes</taxon>
        <taxon>Micromonosporales</taxon>
        <taxon>Micromonosporaceae</taxon>
        <taxon>Catellatospora</taxon>
    </lineage>
</organism>
<keyword evidence="3" id="KW-1185">Reference proteome</keyword>
<reference evidence="3" key="1">
    <citation type="journal article" date="2019" name="Int. J. Syst. Evol. Microbiol.">
        <title>The Global Catalogue of Microorganisms (GCM) 10K type strain sequencing project: providing services to taxonomists for standard genome sequencing and annotation.</title>
        <authorList>
            <consortium name="The Broad Institute Genomics Platform"/>
            <consortium name="The Broad Institute Genome Sequencing Center for Infectious Disease"/>
            <person name="Wu L."/>
            <person name="Ma J."/>
        </authorList>
    </citation>
    <scope>NUCLEOTIDE SEQUENCE [LARGE SCALE GENOMIC DNA]</scope>
    <source>
        <strain evidence="3">CGMCC 1.9106</strain>
    </source>
</reference>
<dbReference type="EMBL" id="JBHTAC010000009">
    <property type="protein sequence ID" value="MFC7243164.1"/>
    <property type="molecule type" value="Genomic_DNA"/>
</dbReference>
<feature type="domain" description="Suppressor of fused-like" evidence="1">
    <location>
        <begin position="43"/>
        <end position="190"/>
    </location>
</feature>
<name>A0ABW2GT72_9ACTN</name>
<gene>
    <name evidence="2" type="ORF">ACFQO7_11820</name>
</gene>
<accession>A0ABW2GT72</accession>
<dbReference type="Pfam" id="PF05076">
    <property type="entry name" value="SUFU"/>
    <property type="match status" value="1"/>
</dbReference>
<evidence type="ECO:0000313" key="3">
    <source>
        <dbReference type="Proteomes" id="UP001596392"/>
    </source>
</evidence>
<dbReference type="Proteomes" id="UP001596392">
    <property type="component" value="Unassembled WGS sequence"/>
</dbReference>
<dbReference type="InterPro" id="IPR020941">
    <property type="entry name" value="SUFU-like_domain"/>
</dbReference>
<dbReference type="RefSeq" id="WP_376806404.1">
    <property type="nucleotide sequence ID" value="NZ_JBHTAC010000009.1"/>
</dbReference>
<evidence type="ECO:0000259" key="1">
    <source>
        <dbReference type="Pfam" id="PF05076"/>
    </source>
</evidence>